<keyword evidence="1" id="KW-0472">Membrane</keyword>
<reference evidence="2 3" key="1">
    <citation type="journal article" date="2018" name="Nat. Genet.">
        <title>The Rosa genome provides new insights in the design of modern roses.</title>
        <authorList>
            <person name="Bendahmane M."/>
        </authorList>
    </citation>
    <scope>NUCLEOTIDE SEQUENCE [LARGE SCALE GENOMIC DNA]</scope>
    <source>
        <strain evidence="3">cv. Old Blush</strain>
    </source>
</reference>
<gene>
    <name evidence="2" type="ORF">RchiOBHm_Chr6g0258861</name>
</gene>
<dbReference type="AlphaFoldDB" id="A0A2P6PMR2"/>
<evidence type="ECO:0000313" key="3">
    <source>
        <dbReference type="Proteomes" id="UP000238479"/>
    </source>
</evidence>
<dbReference type="EMBL" id="PDCK01000044">
    <property type="protein sequence ID" value="PRQ23211.1"/>
    <property type="molecule type" value="Genomic_DNA"/>
</dbReference>
<accession>A0A2P6PMR2</accession>
<keyword evidence="1" id="KW-0812">Transmembrane</keyword>
<evidence type="ECO:0000313" key="2">
    <source>
        <dbReference type="EMBL" id="PRQ23211.1"/>
    </source>
</evidence>
<comment type="caution">
    <text evidence="2">The sequence shown here is derived from an EMBL/GenBank/DDBJ whole genome shotgun (WGS) entry which is preliminary data.</text>
</comment>
<protein>
    <submittedName>
        <fullName evidence="2">Uncharacterized protein</fullName>
    </submittedName>
</protein>
<name>A0A2P6PMR2_ROSCH</name>
<dbReference type="STRING" id="74649.A0A2P6PMR2"/>
<evidence type="ECO:0000256" key="1">
    <source>
        <dbReference type="SAM" id="Phobius"/>
    </source>
</evidence>
<proteinExistence type="predicted"/>
<sequence length="112" mass="12769">MLAFFSAGMNLLSGLGAKIERESKLKLNDFDKVRSFNIVDLSGFCNVGNSSGTFSRCRCLLLFLEAFWILWLVIWLLSKCYAPLKKIDMVQLAKIVKCSESMWKLINISYNC</sequence>
<dbReference type="Gramene" id="PRQ23211">
    <property type="protein sequence ID" value="PRQ23211"/>
    <property type="gene ID" value="RchiOBHm_Chr6g0258861"/>
</dbReference>
<keyword evidence="1" id="KW-1133">Transmembrane helix</keyword>
<organism evidence="2 3">
    <name type="scientific">Rosa chinensis</name>
    <name type="common">China rose</name>
    <dbReference type="NCBI Taxonomy" id="74649"/>
    <lineage>
        <taxon>Eukaryota</taxon>
        <taxon>Viridiplantae</taxon>
        <taxon>Streptophyta</taxon>
        <taxon>Embryophyta</taxon>
        <taxon>Tracheophyta</taxon>
        <taxon>Spermatophyta</taxon>
        <taxon>Magnoliopsida</taxon>
        <taxon>eudicotyledons</taxon>
        <taxon>Gunneridae</taxon>
        <taxon>Pentapetalae</taxon>
        <taxon>rosids</taxon>
        <taxon>fabids</taxon>
        <taxon>Rosales</taxon>
        <taxon>Rosaceae</taxon>
        <taxon>Rosoideae</taxon>
        <taxon>Rosoideae incertae sedis</taxon>
        <taxon>Rosa</taxon>
    </lineage>
</organism>
<dbReference type="Proteomes" id="UP000238479">
    <property type="component" value="Chromosome 6"/>
</dbReference>
<feature type="transmembrane region" description="Helical" evidence="1">
    <location>
        <begin position="60"/>
        <end position="77"/>
    </location>
</feature>
<keyword evidence="3" id="KW-1185">Reference proteome</keyword>